<dbReference type="Proteomes" id="UP000289257">
    <property type="component" value="Unassembled WGS sequence"/>
</dbReference>
<keyword evidence="2" id="KW-0812">Transmembrane</keyword>
<feature type="transmembrane region" description="Helical" evidence="2">
    <location>
        <begin position="544"/>
        <end position="569"/>
    </location>
</feature>
<keyword evidence="2" id="KW-0472">Membrane</keyword>
<gene>
    <name evidence="3" type="ORF">EOT05_02960</name>
</gene>
<evidence type="ECO:0000313" key="4">
    <source>
        <dbReference type="Proteomes" id="UP000289257"/>
    </source>
</evidence>
<dbReference type="EMBL" id="SCKX01000001">
    <property type="protein sequence ID" value="RWZ78682.1"/>
    <property type="molecule type" value="Genomic_DNA"/>
</dbReference>
<comment type="caution">
    <text evidence="3">The sequence shown here is derived from an EMBL/GenBank/DDBJ whole genome shotgun (WGS) entry which is preliminary data.</text>
</comment>
<keyword evidence="2" id="KW-1133">Transmembrane helix</keyword>
<organism evidence="3 4">
    <name type="scientific">Candidatus Microsaccharimonas sossegonensis</name>
    <dbReference type="NCBI Taxonomy" id="2506948"/>
    <lineage>
        <taxon>Bacteria</taxon>
        <taxon>Candidatus Saccharimonadota</taxon>
        <taxon>Candidatus Saccharimonadia</taxon>
        <taxon>Candidatus Saccharimonadales</taxon>
        <taxon>Candidatus Saccharimonadaceae</taxon>
        <taxon>Candidatus Microsaccharimonas</taxon>
    </lineage>
</organism>
<dbReference type="AlphaFoldDB" id="A0A4Q0AHM3"/>
<evidence type="ECO:0000256" key="1">
    <source>
        <dbReference type="SAM" id="MobiDB-lite"/>
    </source>
</evidence>
<accession>A0A4Q0AHM3</accession>
<feature type="region of interest" description="Disordered" evidence="1">
    <location>
        <begin position="515"/>
        <end position="538"/>
    </location>
</feature>
<evidence type="ECO:0000313" key="3">
    <source>
        <dbReference type="EMBL" id="RWZ78682.1"/>
    </source>
</evidence>
<name>A0A4Q0AHM3_9BACT</name>
<keyword evidence="4" id="KW-1185">Reference proteome</keyword>
<reference evidence="3" key="1">
    <citation type="submission" date="2019-01" db="EMBL/GenBank/DDBJ databases">
        <title>Genomic signatures and co-occurrence patterns of the ultra-small Saccharimodia (Patescibacteria phylum) suggest a symbiotic lifestyle.</title>
        <authorList>
            <person name="Lemos L."/>
            <person name="Medeiros J."/>
            <person name="Andreote F."/>
            <person name="Fernandes G."/>
            <person name="Varani A."/>
            <person name="Oliveira G."/>
            <person name="Pylro V."/>
        </authorList>
    </citation>
    <scope>NUCLEOTIDE SEQUENCE [LARGE SCALE GENOMIC DNA]</scope>
    <source>
        <strain evidence="3">AMD02</strain>
    </source>
</reference>
<sequence>MATKVKTDTLPAPPKAPKYNLVAWFIPGGPSNLWNPNQTFADNVLTDTASLSLLDTSTKFVCGSSYQIDLYNNSKTTNDLIAGGKLYGPNIPKEDLAYGALGKDVNPYKVITTPNCPKPPTPKVCPTITTGPKATNLDASGWYQSDTRATGKVSFVSGGVNFQTTDTANPGSSQNKATLYRAITPTPLSQFGEPSVTFANGGSGVKPGMQVGIDVDGNGTWDGYLVGEPWAYGSQNWWVNKPGFNVPSGMGYTSFGSWADFVAANPKAKVIELGLSLGSGVVGNWTVTNLTAGCTSYTFDYVTPTTPVSGTPTITVDGPTCKVPYSTINYTIPAGLSVNGFTGTGSIRAEDYPNARGDGSSIYGLWSVPVVVQSGFSYTGPTKLEYTLVNPTSLDCTVPTVQPENVWFNEGCGTSDDSTNVPGILDGKPTIVRDFPNVGDVETLSFYKSNQGTYSVVDTVTKDGVRTSVVTFVPSNGATVAEPGPKDTYTVLTSIDEVKYAAQWSYTFTNVPCATTPPTTPPTPPTTTTITTTTSTHGNPPSKLAFTGVDTTTGVIGGLGFLVLGLLLINPTRRWLFRVIRRITGRHAAAS</sequence>
<proteinExistence type="predicted"/>
<evidence type="ECO:0000256" key="2">
    <source>
        <dbReference type="SAM" id="Phobius"/>
    </source>
</evidence>
<protein>
    <submittedName>
        <fullName evidence="3">Uncharacterized protein</fullName>
    </submittedName>
</protein>
<feature type="compositionally biased region" description="Low complexity" evidence="1">
    <location>
        <begin position="526"/>
        <end position="536"/>
    </location>
</feature>